<dbReference type="Pfam" id="PF03729">
    <property type="entry name" value="DUF308"/>
    <property type="match status" value="1"/>
</dbReference>
<feature type="transmembrane region" description="Helical" evidence="1">
    <location>
        <begin position="14"/>
        <end position="35"/>
    </location>
</feature>
<dbReference type="PANTHER" id="PTHR34989">
    <property type="entry name" value="PROTEIN HDED"/>
    <property type="match status" value="1"/>
</dbReference>
<name>A0A3B1B8G0_9ZZZZ</name>
<dbReference type="EMBL" id="UOFZ01000035">
    <property type="protein sequence ID" value="VAX12392.1"/>
    <property type="molecule type" value="Genomic_DNA"/>
</dbReference>
<dbReference type="PANTHER" id="PTHR34989:SF1">
    <property type="entry name" value="PROTEIN HDED"/>
    <property type="match status" value="1"/>
</dbReference>
<keyword evidence="1" id="KW-0472">Membrane</keyword>
<feature type="transmembrane region" description="Helical" evidence="1">
    <location>
        <begin position="152"/>
        <end position="172"/>
    </location>
</feature>
<protein>
    <recommendedName>
        <fullName evidence="3">Acid-resistance membrane protein</fullName>
    </recommendedName>
</protein>
<evidence type="ECO:0008006" key="3">
    <source>
        <dbReference type="Google" id="ProtNLM"/>
    </source>
</evidence>
<dbReference type="GO" id="GO:0005886">
    <property type="term" value="C:plasma membrane"/>
    <property type="evidence" value="ECO:0007669"/>
    <property type="project" value="TreeGrafter"/>
</dbReference>
<organism evidence="2">
    <name type="scientific">hydrothermal vent metagenome</name>
    <dbReference type="NCBI Taxonomy" id="652676"/>
    <lineage>
        <taxon>unclassified sequences</taxon>
        <taxon>metagenomes</taxon>
        <taxon>ecological metagenomes</taxon>
    </lineage>
</organism>
<dbReference type="AlphaFoldDB" id="A0A3B1B8G0"/>
<feature type="transmembrane region" description="Helical" evidence="1">
    <location>
        <begin position="41"/>
        <end position="61"/>
    </location>
</feature>
<reference evidence="2" key="1">
    <citation type="submission" date="2018-06" db="EMBL/GenBank/DDBJ databases">
        <authorList>
            <person name="Zhirakovskaya E."/>
        </authorList>
    </citation>
    <scope>NUCLEOTIDE SEQUENCE</scope>
</reference>
<keyword evidence="1" id="KW-0812">Transmembrane</keyword>
<sequence>MTDMYPAEKLSSNFGSYTTTTGILLLILGTAGIFLPGLVSLGTVFFIAGLLIIGGIIWSIHTYKYNAGNIMDWIKPALLFIVGSLMLFYPLSGVAAVGLLLAVYLFLDAFGSFALAQLIHPFSGWGWMVFNGMVSLLLALLFLIGWPTTSMWLVGLYISISLLFDGGALVAISMAMRKAGKFD</sequence>
<evidence type="ECO:0000256" key="1">
    <source>
        <dbReference type="SAM" id="Phobius"/>
    </source>
</evidence>
<feature type="transmembrane region" description="Helical" evidence="1">
    <location>
        <begin position="125"/>
        <end position="146"/>
    </location>
</feature>
<accession>A0A3B1B8G0</accession>
<dbReference type="InterPro" id="IPR005325">
    <property type="entry name" value="DUF308_memb"/>
</dbReference>
<gene>
    <name evidence="2" type="ORF">MNBD_GAMMA24-1186</name>
</gene>
<dbReference type="InterPro" id="IPR052712">
    <property type="entry name" value="Acid_resist_chaperone_HdeD"/>
</dbReference>
<proteinExistence type="predicted"/>
<keyword evidence="1" id="KW-1133">Transmembrane helix</keyword>
<evidence type="ECO:0000313" key="2">
    <source>
        <dbReference type="EMBL" id="VAX12392.1"/>
    </source>
</evidence>